<name>A0ABD6FID6_9PSEU</name>
<comment type="caution">
    <text evidence="1">The sequence shown here is derived from an EMBL/GenBank/DDBJ whole genome shotgun (WGS) entry which is preliminary data.</text>
</comment>
<gene>
    <name evidence="1" type="ORF">DIU77_012475</name>
</gene>
<proteinExistence type="predicted"/>
<dbReference type="Proteomes" id="UP000249324">
    <property type="component" value="Unassembled WGS sequence"/>
</dbReference>
<organism evidence="1 2">
    <name type="scientific">Thermocrispum agreste</name>
    <dbReference type="NCBI Taxonomy" id="37925"/>
    <lineage>
        <taxon>Bacteria</taxon>
        <taxon>Bacillati</taxon>
        <taxon>Actinomycetota</taxon>
        <taxon>Actinomycetes</taxon>
        <taxon>Pseudonocardiales</taxon>
        <taxon>Pseudonocardiaceae</taxon>
        <taxon>Thermocrispum</taxon>
    </lineage>
</organism>
<evidence type="ECO:0000313" key="1">
    <source>
        <dbReference type="EMBL" id="MFO7193050.1"/>
    </source>
</evidence>
<sequence length="202" mass="21134">MAGGNSALRALLDEAGMSNAGLARAVARAGAAEGIHLGTNATSVGRMLDGCQPRWPVPRLVAKVLSQHLGFAVSVTDCGFADRDEVADTFDAFRRAPTADGTIATVVELSGRDIKRRNFLLGASFAAASFAEPAWLAMTMPTAQAEAGNRRVGAAEVSVITDTVRHFERLQRRIGGGKIRDPSSASSIGRPSWCGAAAIRIT</sequence>
<reference evidence="1 2" key="1">
    <citation type="journal article" date="2021" name="BMC Genomics">
        <title>Genome-resolved metagenome and metatranscriptome analyses of thermophilic composting reveal key bacterial players and their metabolic interactions.</title>
        <authorList>
            <person name="Braga L.P.P."/>
            <person name="Pereira R.V."/>
            <person name="Martins L.F."/>
            <person name="Moura L.M.S."/>
            <person name="Sanchez F.B."/>
            <person name="Patane J.S.L."/>
            <person name="da Silva A.M."/>
            <person name="Setubal J.C."/>
        </authorList>
    </citation>
    <scope>NUCLEOTIDE SEQUENCE [LARGE SCALE GENOMIC DNA]</scope>
    <source>
        <strain evidence="1">ZC4RG45</strain>
    </source>
</reference>
<dbReference type="EMBL" id="QGUI02000160">
    <property type="protein sequence ID" value="MFO7193050.1"/>
    <property type="molecule type" value="Genomic_DNA"/>
</dbReference>
<dbReference type="AlphaFoldDB" id="A0ABD6FID6"/>
<evidence type="ECO:0000313" key="2">
    <source>
        <dbReference type="Proteomes" id="UP000249324"/>
    </source>
</evidence>
<protein>
    <submittedName>
        <fullName evidence="1">Uncharacterized protein</fullName>
    </submittedName>
</protein>
<accession>A0ABD6FID6</accession>